<comment type="caution">
    <text evidence="9">The sequence shown here is derived from an EMBL/GenBank/DDBJ whole genome shotgun (WGS) entry which is preliminary data.</text>
</comment>
<evidence type="ECO:0000256" key="1">
    <source>
        <dbReference type="ARBA" id="ARBA00008724"/>
    </source>
</evidence>
<dbReference type="GO" id="GO:0006355">
    <property type="term" value="P:regulation of DNA-templated transcription"/>
    <property type="evidence" value="ECO:0007669"/>
    <property type="project" value="UniProtKB-UniRule"/>
</dbReference>
<dbReference type="GO" id="GO:0003677">
    <property type="term" value="F:DNA binding"/>
    <property type="evidence" value="ECO:0007669"/>
    <property type="project" value="UniProtKB-UniRule"/>
</dbReference>
<dbReference type="InterPro" id="IPR017856">
    <property type="entry name" value="Integrase-like_N"/>
</dbReference>
<feature type="domain" description="TACO1/YebC-like N-terminal" evidence="8">
    <location>
        <begin position="5"/>
        <end position="77"/>
    </location>
</feature>
<evidence type="ECO:0000259" key="8">
    <source>
        <dbReference type="Pfam" id="PF20772"/>
    </source>
</evidence>
<dbReference type="PANTHER" id="PTHR12532">
    <property type="entry name" value="TRANSLATIONAL ACTIVATOR OF CYTOCHROME C OXIDASE 1"/>
    <property type="match status" value="1"/>
</dbReference>
<reference evidence="9 10" key="1">
    <citation type="journal article" date="2016" name="Nat. Commun.">
        <title>Thousands of microbial genomes shed light on interconnected biogeochemical processes in an aquifer system.</title>
        <authorList>
            <person name="Anantharaman K."/>
            <person name="Brown C.T."/>
            <person name="Hug L.A."/>
            <person name="Sharon I."/>
            <person name="Castelle C.J."/>
            <person name="Probst A.J."/>
            <person name="Thomas B.C."/>
            <person name="Singh A."/>
            <person name="Wilkins M.J."/>
            <person name="Karaoz U."/>
            <person name="Brodie E.L."/>
            <person name="Williams K.H."/>
            <person name="Hubbard S.S."/>
            <person name="Banfield J.F."/>
        </authorList>
    </citation>
    <scope>NUCLEOTIDE SEQUENCE [LARGE SCALE GENOMIC DNA]</scope>
</reference>
<keyword evidence="2 6" id="KW-0963">Cytoplasm</keyword>
<dbReference type="NCBIfam" id="NF009044">
    <property type="entry name" value="PRK12378.1"/>
    <property type="match status" value="1"/>
</dbReference>
<dbReference type="InterPro" id="IPR049083">
    <property type="entry name" value="TACO1_YebC_N"/>
</dbReference>
<evidence type="ECO:0000256" key="6">
    <source>
        <dbReference type="HAMAP-Rule" id="MF_00693"/>
    </source>
</evidence>
<proteinExistence type="inferred from homology"/>
<dbReference type="SUPFAM" id="SSF75625">
    <property type="entry name" value="YebC-like"/>
    <property type="match status" value="1"/>
</dbReference>
<protein>
    <recommendedName>
        <fullName evidence="6">Probable transcriptional regulatory protein A2799_04680</fullName>
    </recommendedName>
</protein>
<dbReference type="PANTHER" id="PTHR12532:SF6">
    <property type="entry name" value="TRANSCRIPTIONAL REGULATORY PROTEIN YEBC-RELATED"/>
    <property type="match status" value="1"/>
</dbReference>
<dbReference type="EMBL" id="MFZH01000037">
    <property type="protein sequence ID" value="OGK18106.1"/>
    <property type="molecule type" value="Genomic_DNA"/>
</dbReference>
<dbReference type="InterPro" id="IPR002876">
    <property type="entry name" value="Transcrip_reg_TACO1-like"/>
</dbReference>
<dbReference type="AlphaFoldDB" id="A0A1F7GH41"/>
<dbReference type="InterPro" id="IPR026564">
    <property type="entry name" value="Transcrip_reg_TACO1-like_dom3"/>
</dbReference>
<dbReference type="InterPro" id="IPR048300">
    <property type="entry name" value="TACO1_YebC-like_2nd/3rd_dom"/>
</dbReference>
<comment type="similarity">
    <text evidence="1 6">Belongs to the TACO1 family.</text>
</comment>
<gene>
    <name evidence="9" type="ORF">A2799_04680</name>
</gene>
<keyword evidence="3 6" id="KW-0805">Transcription regulation</keyword>
<evidence type="ECO:0000256" key="2">
    <source>
        <dbReference type="ARBA" id="ARBA00022490"/>
    </source>
</evidence>
<dbReference type="Proteomes" id="UP000176850">
    <property type="component" value="Unassembled WGS sequence"/>
</dbReference>
<evidence type="ECO:0000313" key="10">
    <source>
        <dbReference type="Proteomes" id="UP000176850"/>
    </source>
</evidence>
<evidence type="ECO:0000256" key="5">
    <source>
        <dbReference type="ARBA" id="ARBA00023163"/>
    </source>
</evidence>
<evidence type="ECO:0000256" key="4">
    <source>
        <dbReference type="ARBA" id="ARBA00023125"/>
    </source>
</evidence>
<organism evidence="9 10">
    <name type="scientific">Candidatus Roizmanbacteria bacterium RIFCSPHIGHO2_01_FULL_39_24</name>
    <dbReference type="NCBI Taxonomy" id="1802032"/>
    <lineage>
        <taxon>Bacteria</taxon>
        <taxon>Candidatus Roizmaniibacteriota</taxon>
    </lineage>
</organism>
<evidence type="ECO:0000313" key="9">
    <source>
        <dbReference type="EMBL" id="OGK18106.1"/>
    </source>
</evidence>
<dbReference type="Gene3D" id="1.10.10.200">
    <property type="match status" value="1"/>
</dbReference>
<dbReference type="NCBIfam" id="TIGR01033">
    <property type="entry name" value="YebC/PmpR family DNA-binding transcriptional regulator"/>
    <property type="match status" value="1"/>
</dbReference>
<dbReference type="FunFam" id="1.10.10.200:FF:000002">
    <property type="entry name" value="Probable transcriptional regulatory protein CLM62_37755"/>
    <property type="match status" value="1"/>
</dbReference>
<sequence length="237" mass="26067">MSGHSKWSQIKRKKGITDQKRGLIFSKISKIITLAVKEGGGIGDPEKNVKLRLAISMAKTSNMPKDTIDRAIEKGKGTGASNLKEIIYEGFGPSGGSLLIVATSDNSNRSHAEIKHALEKSGGKMGSIHSVAHNFQRCGRVILSEALVTEDTVFEFCDKIGFLDMEEVGDEYLIYVPFEKLGAVHDVLGEVQTESIEIFYRPLVTVPTNEVVHAKVENLLDILEDLEDVDKVYTNYA</sequence>
<dbReference type="Pfam" id="PF20772">
    <property type="entry name" value="TACO1_YebC_N"/>
    <property type="match status" value="1"/>
</dbReference>
<feature type="domain" description="TACO1/YebC-like second and third" evidence="7">
    <location>
        <begin position="84"/>
        <end position="236"/>
    </location>
</feature>
<dbReference type="InterPro" id="IPR029072">
    <property type="entry name" value="YebC-like"/>
</dbReference>
<name>A0A1F7GH41_9BACT</name>
<keyword evidence="5 6" id="KW-0804">Transcription</keyword>
<evidence type="ECO:0000259" key="7">
    <source>
        <dbReference type="Pfam" id="PF01709"/>
    </source>
</evidence>
<comment type="subcellular location">
    <subcellularLocation>
        <location evidence="6">Cytoplasm</location>
    </subcellularLocation>
</comment>
<dbReference type="GO" id="GO:0005829">
    <property type="term" value="C:cytosol"/>
    <property type="evidence" value="ECO:0007669"/>
    <property type="project" value="TreeGrafter"/>
</dbReference>
<evidence type="ECO:0000256" key="3">
    <source>
        <dbReference type="ARBA" id="ARBA00023015"/>
    </source>
</evidence>
<dbReference type="HAMAP" id="MF_00693">
    <property type="entry name" value="Transcrip_reg_TACO1"/>
    <property type="match status" value="1"/>
</dbReference>
<dbReference type="Pfam" id="PF01709">
    <property type="entry name" value="Transcrip_reg"/>
    <property type="match status" value="1"/>
</dbReference>
<dbReference type="Gene3D" id="3.30.70.980">
    <property type="match status" value="2"/>
</dbReference>
<accession>A0A1F7GH41</accession>
<keyword evidence="4 6" id="KW-0238">DNA-binding</keyword>